<dbReference type="Pfam" id="PF17919">
    <property type="entry name" value="RT_RNaseH_2"/>
    <property type="match status" value="1"/>
</dbReference>
<keyword evidence="1" id="KW-0808">Transferase</keyword>
<dbReference type="Pfam" id="PF17921">
    <property type="entry name" value="Integrase_H2C2"/>
    <property type="match status" value="1"/>
</dbReference>
<dbReference type="PROSITE" id="PS50878">
    <property type="entry name" value="RT_POL"/>
    <property type="match status" value="1"/>
</dbReference>
<gene>
    <name evidence="9" type="ORF">E6C27_scaffold409G00210</name>
</gene>
<sequence>MLELLLEELAIYTPVGDVLLVNEVLRNYEVLVEGISMLVDLIPLELQRLDVILGMDFLFAHYTSMDCHRNEVVFRKPGSIEVVFRGMRKVISRSLISVLKAEKLLKKDDLSSLPPDREIEFTSELLPGTTPISQAPYRMAPNELKELKMQLQALVNKGYIRPSVSPLAVQVLFVKKKDGILKLCIDYRQLNKVTIRNKYPFPRIDDLFDQLRGAALFSKIDLSSGYHQLKVRESDIAKTTFRMRYGHYEFRVMPCGLTNALAVFIDLMNRIFHQYLVQFVIMFIDDILVYSIDREAHEEHLRIVLKTLRDKQLYAKFSKCEFWLEQIVFFGHVVSTKGVSVDPQKVEAVVNWDRPTSATEVRSFLGLAGYYRRFIQYFSRLALPLTALTRKNAKFEWSDKCKQSCEEFKKRLVTAPILALPVTGKDYVIYCDASRLGLGCVLMQDENVIAYASKQLKKHECNANVVADPLSKKSKLPKSALCGIQVALLTEIVRRQSKDSNLQKKFGKSKKGLEVEFKLRTDGDCSTEMYRTLKKTYWWPRMKQEIVEYVDRCLICQQLKLVRRRPEGFFNPFPLPEWKWEHITTDFLFGLPRTSNGHDGIWVIIDRLTKTTQFIPVKATFTLDQLARLYVDKIMSQYGVPVSIASYRDSRFTSKIWPCLHKAMGTGLKFSTSFHPHTDGKSEKTIQALEDMLRACVLQLKGSWDTHLPLMEFAYNNIYKSSIDMVPYEALYGRPCRTSVCWHEVGERKLVVRHKGTSFEKQDDSTHKSFVETSQSGEGNLGTGKSDEEEIPDTFQLRTF</sequence>
<protein>
    <submittedName>
        <fullName evidence="9">DNA/RNA polymerases superfamily protein</fullName>
    </submittedName>
</protein>
<dbReference type="GO" id="GO:0003676">
    <property type="term" value="F:nucleic acid binding"/>
    <property type="evidence" value="ECO:0007669"/>
    <property type="project" value="InterPro"/>
</dbReference>
<evidence type="ECO:0000259" key="7">
    <source>
        <dbReference type="PROSITE" id="PS50878"/>
    </source>
</evidence>
<dbReference type="OrthoDB" id="1723377at2759"/>
<dbReference type="SUPFAM" id="SSF53098">
    <property type="entry name" value="Ribonuclease H-like"/>
    <property type="match status" value="1"/>
</dbReference>
<keyword evidence="3" id="KW-0540">Nuclease</keyword>
<organism evidence="9 10">
    <name type="scientific">Cucumis melo var. makuwa</name>
    <name type="common">Oriental melon</name>
    <dbReference type="NCBI Taxonomy" id="1194695"/>
    <lineage>
        <taxon>Eukaryota</taxon>
        <taxon>Viridiplantae</taxon>
        <taxon>Streptophyta</taxon>
        <taxon>Embryophyta</taxon>
        <taxon>Tracheophyta</taxon>
        <taxon>Spermatophyta</taxon>
        <taxon>Magnoliopsida</taxon>
        <taxon>eudicotyledons</taxon>
        <taxon>Gunneridae</taxon>
        <taxon>Pentapetalae</taxon>
        <taxon>rosids</taxon>
        <taxon>fabids</taxon>
        <taxon>Cucurbitales</taxon>
        <taxon>Cucurbitaceae</taxon>
        <taxon>Benincaseae</taxon>
        <taxon>Cucumis</taxon>
    </lineage>
</organism>
<dbReference type="InterPro" id="IPR001584">
    <property type="entry name" value="Integrase_cat-core"/>
</dbReference>
<proteinExistence type="predicted"/>
<dbReference type="SUPFAM" id="SSF56672">
    <property type="entry name" value="DNA/RNA polymerases"/>
    <property type="match status" value="1"/>
</dbReference>
<evidence type="ECO:0000256" key="1">
    <source>
        <dbReference type="ARBA" id="ARBA00022679"/>
    </source>
</evidence>
<evidence type="ECO:0000256" key="4">
    <source>
        <dbReference type="ARBA" id="ARBA00022759"/>
    </source>
</evidence>
<dbReference type="FunFam" id="3.30.70.270:FF:000020">
    <property type="entry name" value="Transposon Tf2-6 polyprotein-like Protein"/>
    <property type="match status" value="1"/>
</dbReference>
<evidence type="ECO:0000313" key="9">
    <source>
        <dbReference type="EMBL" id="KAA0058337.1"/>
    </source>
</evidence>
<keyword evidence="5" id="KW-0511">Multifunctional enzyme</keyword>
<dbReference type="InterPro" id="IPR036397">
    <property type="entry name" value="RNaseH_sf"/>
</dbReference>
<dbReference type="PROSITE" id="PS50994">
    <property type="entry name" value="INTEGRASE"/>
    <property type="match status" value="1"/>
</dbReference>
<dbReference type="Gene3D" id="3.30.70.270">
    <property type="match status" value="2"/>
</dbReference>
<evidence type="ECO:0000256" key="2">
    <source>
        <dbReference type="ARBA" id="ARBA00022695"/>
    </source>
</evidence>
<dbReference type="Pfam" id="PF08284">
    <property type="entry name" value="RVP_2"/>
    <property type="match status" value="1"/>
</dbReference>
<comment type="caution">
    <text evidence="9">The sequence shown here is derived from an EMBL/GenBank/DDBJ whole genome shotgun (WGS) entry which is preliminary data.</text>
</comment>
<dbReference type="CDD" id="cd01647">
    <property type="entry name" value="RT_LTR"/>
    <property type="match status" value="1"/>
</dbReference>
<evidence type="ECO:0000256" key="6">
    <source>
        <dbReference type="SAM" id="MobiDB-lite"/>
    </source>
</evidence>
<feature type="domain" description="Integrase catalytic" evidence="8">
    <location>
        <begin position="570"/>
        <end position="735"/>
    </location>
</feature>
<dbReference type="GO" id="GO:0004519">
    <property type="term" value="F:endonuclease activity"/>
    <property type="evidence" value="ECO:0007669"/>
    <property type="project" value="UniProtKB-KW"/>
</dbReference>
<evidence type="ECO:0000259" key="8">
    <source>
        <dbReference type="PROSITE" id="PS50994"/>
    </source>
</evidence>
<keyword evidence="4" id="KW-0255">Endonuclease</keyword>
<dbReference type="InterPro" id="IPR041577">
    <property type="entry name" value="RT_RNaseH_2"/>
</dbReference>
<evidence type="ECO:0000313" key="10">
    <source>
        <dbReference type="Proteomes" id="UP000321393"/>
    </source>
</evidence>
<dbReference type="EMBL" id="SSTE01006781">
    <property type="protein sequence ID" value="KAA0058337.1"/>
    <property type="molecule type" value="Genomic_DNA"/>
</dbReference>
<feature type="domain" description="Reverse transcriptase" evidence="7">
    <location>
        <begin position="155"/>
        <end position="334"/>
    </location>
</feature>
<keyword evidence="2" id="KW-0548">Nucleotidyltransferase</keyword>
<dbReference type="InterPro" id="IPR050951">
    <property type="entry name" value="Retrovirus_Pol_polyprotein"/>
</dbReference>
<dbReference type="InterPro" id="IPR000477">
    <property type="entry name" value="RT_dom"/>
</dbReference>
<dbReference type="Gene3D" id="3.10.10.10">
    <property type="entry name" value="HIV Type 1 Reverse Transcriptase, subunit A, domain 1"/>
    <property type="match status" value="1"/>
</dbReference>
<dbReference type="Pfam" id="PF00078">
    <property type="entry name" value="RVT_1"/>
    <property type="match status" value="1"/>
</dbReference>
<feature type="region of interest" description="Disordered" evidence="6">
    <location>
        <begin position="762"/>
        <end position="792"/>
    </location>
</feature>
<keyword evidence="4" id="KW-0378">Hydrolase</keyword>
<dbReference type="InterPro" id="IPR041588">
    <property type="entry name" value="Integrase_H2C2"/>
</dbReference>
<dbReference type="Gene3D" id="3.30.420.10">
    <property type="entry name" value="Ribonuclease H-like superfamily/Ribonuclease H"/>
    <property type="match status" value="1"/>
</dbReference>
<dbReference type="InterPro" id="IPR043128">
    <property type="entry name" value="Rev_trsase/Diguanyl_cyclase"/>
</dbReference>
<dbReference type="InterPro" id="IPR012337">
    <property type="entry name" value="RNaseH-like_sf"/>
</dbReference>
<dbReference type="InterPro" id="IPR021109">
    <property type="entry name" value="Peptidase_aspartic_dom_sf"/>
</dbReference>
<evidence type="ECO:0000256" key="3">
    <source>
        <dbReference type="ARBA" id="ARBA00022722"/>
    </source>
</evidence>
<dbReference type="Gene3D" id="1.10.340.70">
    <property type="match status" value="1"/>
</dbReference>
<dbReference type="GO" id="GO:0015074">
    <property type="term" value="P:DNA integration"/>
    <property type="evidence" value="ECO:0007669"/>
    <property type="project" value="InterPro"/>
</dbReference>
<reference evidence="9 10" key="1">
    <citation type="submission" date="2019-08" db="EMBL/GenBank/DDBJ databases">
        <title>Draft genome sequences of two oriental melons (Cucumis melo L. var makuwa).</title>
        <authorList>
            <person name="Kwon S.-Y."/>
        </authorList>
    </citation>
    <scope>NUCLEOTIDE SEQUENCE [LARGE SCALE GENOMIC DNA]</scope>
    <source>
        <strain evidence="10">cv. SW 3</strain>
        <tissue evidence="9">Leaf</tissue>
    </source>
</reference>
<accession>A0A5A7UUC2</accession>
<name>A0A5A7UUC2_CUCMM</name>
<dbReference type="AlphaFoldDB" id="A0A5A7UUC2"/>
<dbReference type="PANTHER" id="PTHR37984:SF5">
    <property type="entry name" value="PROTEIN NYNRIN-LIKE"/>
    <property type="match status" value="1"/>
</dbReference>
<dbReference type="PANTHER" id="PTHR37984">
    <property type="entry name" value="PROTEIN CBG26694"/>
    <property type="match status" value="1"/>
</dbReference>
<dbReference type="Gene3D" id="2.40.70.10">
    <property type="entry name" value="Acid Proteases"/>
    <property type="match status" value="1"/>
</dbReference>
<evidence type="ECO:0000256" key="5">
    <source>
        <dbReference type="ARBA" id="ARBA00023268"/>
    </source>
</evidence>
<dbReference type="Proteomes" id="UP000321393">
    <property type="component" value="Unassembled WGS sequence"/>
</dbReference>
<dbReference type="GO" id="GO:0016779">
    <property type="term" value="F:nucleotidyltransferase activity"/>
    <property type="evidence" value="ECO:0007669"/>
    <property type="project" value="UniProtKB-KW"/>
</dbReference>
<dbReference type="InterPro" id="IPR043502">
    <property type="entry name" value="DNA/RNA_pol_sf"/>
</dbReference>